<protein>
    <submittedName>
        <fullName evidence="3">Uncharacterized protein</fullName>
    </submittedName>
</protein>
<feature type="region of interest" description="Disordered" evidence="1">
    <location>
        <begin position="29"/>
        <end position="88"/>
    </location>
</feature>
<reference evidence="3" key="2">
    <citation type="submission" date="2021-02" db="EMBL/GenBank/DDBJ databases">
        <authorList>
            <person name="Kimball J.A."/>
            <person name="Haas M.W."/>
            <person name="Macchietto M."/>
            <person name="Kono T."/>
            <person name="Duquette J."/>
            <person name="Shao M."/>
        </authorList>
    </citation>
    <scope>NUCLEOTIDE SEQUENCE</scope>
    <source>
        <tissue evidence="3">Fresh leaf tissue</tissue>
    </source>
</reference>
<evidence type="ECO:0000313" key="4">
    <source>
        <dbReference type="Proteomes" id="UP000729402"/>
    </source>
</evidence>
<feature type="compositionally biased region" description="Low complexity" evidence="1">
    <location>
        <begin position="50"/>
        <end position="69"/>
    </location>
</feature>
<dbReference type="EMBL" id="JAAALK010000079">
    <property type="protein sequence ID" value="KAG8100173.1"/>
    <property type="molecule type" value="Genomic_DNA"/>
</dbReference>
<comment type="caution">
    <text evidence="3">The sequence shown here is derived from an EMBL/GenBank/DDBJ whole genome shotgun (WGS) entry which is preliminary data.</text>
</comment>
<organism evidence="3 4">
    <name type="scientific">Zizania palustris</name>
    <name type="common">Northern wild rice</name>
    <dbReference type="NCBI Taxonomy" id="103762"/>
    <lineage>
        <taxon>Eukaryota</taxon>
        <taxon>Viridiplantae</taxon>
        <taxon>Streptophyta</taxon>
        <taxon>Embryophyta</taxon>
        <taxon>Tracheophyta</taxon>
        <taxon>Spermatophyta</taxon>
        <taxon>Magnoliopsida</taxon>
        <taxon>Liliopsida</taxon>
        <taxon>Poales</taxon>
        <taxon>Poaceae</taxon>
        <taxon>BOP clade</taxon>
        <taxon>Oryzoideae</taxon>
        <taxon>Oryzeae</taxon>
        <taxon>Zizaniinae</taxon>
        <taxon>Zizania</taxon>
    </lineage>
</organism>
<proteinExistence type="predicted"/>
<gene>
    <name evidence="3" type="ORF">GUJ93_ZPchr0013g35124</name>
</gene>
<feature type="signal peptide" evidence="2">
    <location>
        <begin position="1"/>
        <end position="25"/>
    </location>
</feature>
<evidence type="ECO:0000256" key="2">
    <source>
        <dbReference type="SAM" id="SignalP"/>
    </source>
</evidence>
<name>A0A8J5X4T7_ZIZPA</name>
<dbReference type="Proteomes" id="UP000729402">
    <property type="component" value="Unassembled WGS sequence"/>
</dbReference>
<sequence>MDSATKSCIAISLILLSLLAPIVHGARHVPGAKGTGSGEAVTSADGHGHGYSSHMSHNPNGNSNDGSSGTPAVDPHAVAARGGHHHRGAATRTAAAGYSRLQATCTFLGAAFLLLLS</sequence>
<keyword evidence="2" id="KW-0732">Signal</keyword>
<dbReference type="AlphaFoldDB" id="A0A8J5X4T7"/>
<accession>A0A8J5X4T7</accession>
<feature type="chain" id="PRO_5035219273" evidence="2">
    <location>
        <begin position="26"/>
        <end position="117"/>
    </location>
</feature>
<evidence type="ECO:0000313" key="3">
    <source>
        <dbReference type="EMBL" id="KAG8100173.1"/>
    </source>
</evidence>
<reference evidence="3" key="1">
    <citation type="journal article" date="2021" name="bioRxiv">
        <title>Whole Genome Assembly and Annotation of Northern Wild Rice, Zizania palustris L., Supports a Whole Genome Duplication in the Zizania Genus.</title>
        <authorList>
            <person name="Haas M."/>
            <person name="Kono T."/>
            <person name="Macchietto M."/>
            <person name="Millas R."/>
            <person name="McGilp L."/>
            <person name="Shao M."/>
            <person name="Duquette J."/>
            <person name="Hirsch C.N."/>
            <person name="Kimball J."/>
        </authorList>
    </citation>
    <scope>NUCLEOTIDE SEQUENCE</scope>
    <source>
        <tissue evidence="3">Fresh leaf tissue</tissue>
    </source>
</reference>
<evidence type="ECO:0000256" key="1">
    <source>
        <dbReference type="SAM" id="MobiDB-lite"/>
    </source>
</evidence>
<keyword evidence="4" id="KW-1185">Reference proteome</keyword>